<dbReference type="PANTHER" id="PTHR35561">
    <property type="entry name" value="RNA 2',3'-CYCLIC PHOSPHODIESTERASE"/>
    <property type="match status" value="1"/>
</dbReference>
<dbReference type="PANTHER" id="PTHR35561:SF1">
    <property type="entry name" value="RNA 2',3'-CYCLIC PHOSPHODIESTERASE"/>
    <property type="match status" value="1"/>
</dbReference>
<dbReference type="GO" id="GO:0016874">
    <property type="term" value="F:ligase activity"/>
    <property type="evidence" value="ECO:0007669"/>
    <property type="project" value="UniProtKB-KW"/>
</dbReference>
<feature type="short sequence motif" description="HXTX 1" evidence="2">
    <location>
        <begin position="38"/>
        <end position="41"/>
    </location>
</feature>
<dbReference type="STRING" id="2074.BG845_02200"/>
<dbReference type="Gene3D" id="3.90.1140.10">
    <property type="entry name" value="Cyclic phosphodiesterase"/>
    <property type="match status" value="1"/>
</dbReference>
<dbReference type="GO" id="GO:0008664">
    <property type="term" value="F:RNA 2',3'-cyclic 3'-phosphodiesterase activity"/>
    <property type="evidence" value="ECO:0007669"/>
    <property type="project" value="UniProtKB-EC"/>
</dbReference>
<dbReference type="SUPFAM" id="SSF55144">
    <property type="entry name" value="LigT-like"/>
    <property type="match status" value="1"/>
</dbReference>
<evidence type="ECO:0000256" key="3">
    <source>
        <dbReference type="SAM" id="MobiDB-lite"/>
    </source>
</evidence>
<feature type="short sequence motif" description="HXTX 2" evidence="2">
    <location>
        <begin position="107"/>
        <end position="110"/>
    </location>
</feature>
<evidence type="ECO:0000313" key="5">
    <source>
        <dbReference type="Proteomes" id="UP000194360"/>
    </source>
</evidence>
<organism evidence="4 5">
    <name type="scientific">Pseudonocardia autotrophica</name>
    <name type="common">Amycolata autotrophica</name>
    <name type="synonym">Nocardia autotrophica</name>
    <dbReference type="NCBI Taxonomy" id="2074"/>
    <lineage>
        <taxon>Bacteria</taxon>
        <taxon>Bacillati</taxon>
        <taxon>Actinomycetota</taxon>
        <taxon>Actinomycetes</taxon>
        <taxon>Pseudonocardiales</taxon>
        <taxon>Pseudonocardiaceae</taxon>
        <taxon>Pseudonocardia</taxon>
    </lineage>
</organism>
<dbReference type="Proteomes" id="UP000194360">
    <property type="component" value="Unassembled WGS sequence"/>
</dbReference>
<evidence type="ECO:0000256" key="1">
    <source>
        <dbReference type="ARBA" id="ARBA00022801"/>
    </source>
</evidence>
<dbReference type="Pfam" id="PF13563">
    <property type="entry name" value="2_5_RNA_ligase2"/>
    <property type="match status" value="1"/>
</dbReference>
<dbReference type="InterPro" id="IPR009097">
    <property type="entry name" value="Cyclic_Pdiesterase"/>
</dbReference>
<comment type="catalytic activity">
    <reaction evidence="2">
        <text>a 3'-end 2',3'-cyclophospho-ribonucleotide-RNA + H2O = a 3'-end 2'-phospho-ribonucleotide-RNA + H(+)</text>
        <dbReference type="Rhea" id="RHEA:11828"/>
        <dbReference type="Rhea" id="RHEA-COMP:10464"/>
        <dbReference type="Rhea" id="RHEA-COMP:17353"/>
        <dbReference type="ChEBI" id="CHEBI:15377"/>
        <dbReference type="ChEBI" id="CHEBI:15378"/>
        <dbReference type="ChEBI" id="CHEBI:83064"/>
        <dbReference type="ChEBI" id="CHEBI:173113"/>
        <dbReference type="EC" id="3.1.4.58"/>
    </reaction>
</comment>
<keyword evidence="5" id="KW-1185">Reference proteome</keyword>
<feature type="region of interest" description="Disordered" evidence="3">
    <location>
        <begin position="115"/>
        <end position="134"/>
    </location>
</feature>
<comment type="function">
    <text evidence="2">Hydrolyzes RNA 2',3'-cyclic phosphodiester to an RNA 2'-phosphomonoester.</text>
</comment>
<keyword evidence="4" id="KW-0436">Ligase</keyword>
<feature type="active site" description="Proton acceptor" evidence="2">
    <location>
        <position position="107"/>
    </location>
</feature>
<name>A0A1Y2N319_PSEAH</name>
<evidence type="ECO:0000256" key="2">
    <source>
        <dbReference type="HAMAP-Rule" id="MF_01940"/>
    </source>
</evidence>
<dbReference type="EMBL" id="MIGB01000009">
    <property type="protein sequence ID" value="OSY41298.1"/>
    <property type="molecule type" value="Genomic_DNA"/>
</dbReference>
<keyword evidence="1 2" id="KW-0378">Hydrolase</keyword>
<dbReference type="AlphaFoldDB" id="A0A1Y2N319"/>
<protein>
    <recommendedName>
        <fullName evidence="2">RNA 2',3'-cyclic phosphodiesterase</fullName>
        <shortName evidence="2">RNA 2',3'-CPDase</shortName>
        <ecNumber evidence="2">3.1.4.58</ecNumber>
    </recommendedName>
</protein>
<comment type="similarity">
    <text evidence="2">Belongs to the 2H phosphoesterase superfamily. ThpR family.</text>
</comment>
<dbReference type="HAMAP" id="MF_01940">
    <property type="entry name" value="RNA_CPDase"/>
    <property type="match status" value="1"/>
</dbReference>
<feature type="active site" description="Proton donor" evidence="2">
    <location>
        <position position="38"/>
    </location>
</feature>
<dbReference type="InterPro" id="IPR004175">
    <property type="entry name" value="RNA_CPDase"/>
</dbReference>
<evidence type="ECO:0000313" key="4">
    <source>
        <dbReference type="EMBL" id="OSY41298.1"/>
    </source>
</evidence>
<dbReference type="RefSeq" id="WP_085912525.1">
    <property type="nucleotide sequence ID" value="NZ_AP018920.1"/>
</dbReference>
<dbReference type="EC" id="3.1.4.58" evidence="2"/>
<comment type="caution">
    <text evidence="4">The sequence shown here is derived from an EMBL/GenBank/DDBJ whole genome shotgun (WGS) entry which is preliminary data.</text>
</comment>
<dbReference type="GO" id="GO:0004113">
    <property type="term" value="F:2',3'-cyclic-nucleotide 3'-phosphodiesterase activity"/>
    <property type="evidence" value="ECO:0007669"/>
    <property type="project" value="InterPro"/>
</dbReference>
<proteinExistence type="inferred from homology"/>
<gene>
    <name evidence="4" type="ORF">BG845_02200</name>
</gene>
<accession>A0A1Y2N319</accession>
<reference evidence="4 5" key="1">
    <citation type="submission" date="2016-09" db="EMBL/GenBank/DDBJ databases">
        <title>Pseudonocardia autotrophica DSM535, a candidate organism with high potential of specific P450 cytochromes.</title>
        <authorList>
            <person name="Grumaz C."/>
            <person name="Vainshtein Y."/>
            <person name="Kirstahler P."/>
            <person name="Sohn K."/>
        </authorList>
    </citation>
    <scope>NUCLEOTIDE SEQUENCE [LARGE SCALE GENOMIC DNA]</scope>
    <source>
        <strain evidence="4 5">DSM 535</strain>
    </source>
</reference>
<sequence length="184" mass="19276">MRLFTALWPPAPVLAALRVAPAVPSEGGWRPVRPENLHITLCFHGEDDPVRRAEALDAALAGAPAPRLRLAGIGRFPGVLWVGVQPADALLDLAARAGADPARFRAHLTLARRSRTADRAAAPEPEPEPVPVPVPVPGLGLGPGPGPWWTPAEALLVRSDPGPVNGPGSGGPVYRTVHRVPLGR</sequence>